<dbReference type="EMBL" id="SBIW01000026">
    <property type="protein sequence ID" value="RWY47381.1"/>
    <property type="molecule type" value="Genomic_DNA"/>
</dbReference>
<dbReference type="RefSeq" id="WP_128536158.1">
    <property type="nucleotide sequence ID" value="NZ_SBIW01000026.1"/>
</dbReference>
<accession>A0A444MI96</accession>
<organism evidence="2 3">
    <name type="scientific">Mucilaginibacter gilvus</name>
    <dbReference type="NCBI Taxonomy" id="2305909"/>
    <lineage>
        <taxon>Bacteria</taxon>
        <taxon>Pseudomonadati</taxon>
        <taxon>Bacteroidota</taxon>
        <taxon>Sphingobacteriia</taxon>
        <taxon>Sphingobacteriales</taxon>
        <taxon>Sphingobacteriaceae</taxon>
        <taxon>Mucilaginibacter</taxon>
    </lineage>
</organism>
<name>A0A444MI96_9SPHI</name>
<dbReference type="Proteomes" id="UP000286701">
    <property type="component" value="Unassembled WGS sequence"/>
</dbReference>
<proteinExistence type="predicted"/>
<dbReference type="Pfam" id="PF18406">
    <property type="entry name" value="DUF1281_C"/>
    <property type="match status" value="1"/>
</dbReference>
<evidence type="ECO:0000313" key="3">
    <source>
        <dbReference type="Proteomes" id="UP000286701"/>
    </source>
</evidence>
<evidence type="ECO:0000313" key="2">
    <source>
        <dbReference type="EMBL" id="RWY47381.1"/>
    </source>
</evidence>
<sequence length="165" mass="19380">MANWCSNSVEFIGEHSQFEQLTSLFQAMAKKEKKEERGQLPTFVKEERGHLFCIRWEDGILNYETKWAPNTNIIVQIADKFGVGFKLNYTEPGMEIFGESTYTDGCLEDICLDNDDTSRYEYNEDDSTYRFENQNYECSEEIQEILLERKKAIKRLQDLDPTNNN</sequence>
<comment type="caution">
    <text evidence="2">The sequence shown here is derived from an EMBL/GenBank/DDBJ whole genome shotgun (WGS) entry which is preliminary data.</text>
</comment>
<dbReference type="InterPro" id="IPR041329">
    <property type="entry name" value="YubB_C"/>
</dbReference>
<reference evidence="2 3" key="1">
    <citation type="submission" date="2019-01" db="EMBL/GenBank/DDBJ databases">
        <title>Mucilaginibacter antarcticum sp. nov., isolated from antarctic soil.</title>
        <authorList>
            <person name="Yan Y.-Q."/>
            <person name="Du Z.-J."/>
        </authorList>
    </citation>
    <scope>NUCLEOTIDE SEQUENCE [LARGE SCALE GENOMIC DNA]</scope>
    <source>
        <strain evidence="2 3">F01003</strain>
    </source>
</reference>
<evidence type="ECO:0000259" key="1">
    <source>
        <dbReference type="Pfam" id="PF18406"/>
    </source>
</evidence>
<protein>
    <recommendedName>
        <fullName evidence="1">YubB ferredoxin-like domain-containing protein</fullName>
    </recommendedName>
</protein>
<gene>
    <name evidence="2" type="ORF">EPL05_22050</name>
</gene>
<feature type="domain" description="YubB ferredoxin-like" evidence="1">
    <location>
        <begin position="57"/>
        <end position="132"/>
    </location>
</feature>
<dbReference type="Gene3D" id="3.30.70.1270">
    <property type="entry name" value="Api92-like domains"/>
    <property type="match status" value="1"/>
</dbReference>
<dbReference type="OrthoDB" id="1248468at2"/>
<dbReference type="AlphaFoldDB" id="A0A444MI96"/>
<keyword evidence="3" id="KW-1185">Reference proteome</keyword>